<sequence length="508" mass="56896">MVILLKILLAALASAGILVLSACGQQEIKVDKNVQENKVGSGNSQPAEIKEFDVTAEEVKWELNSEHQIMAYTYGGTVPGEEIRVKEGKTVKINFTNNLKVPTTIHWHGVPVPNEQDGIPGVTQDAVLPGETYTYQFTAENPGTYWYHTHQNGAEMIDKGLYGTFIIEPEQGNPIDKDYTLVLDEWESSKLNREITSYHGDSMAHGGHSSDQEQGMMEHNMDSYDIYTINGKTYDSTSPLKVKKGDKVKLRFVNAGYIVHKMHIPIEYKVTHVDGQEVNAPKDEDGSILEIAPGERFDIEFSADGEDNFTIDNHVSRKAAKDMRIDVVYVDGKTETQSHTEESKEVDLTNLGEYTEGPFSLEDSFDTEYEMDLGAAMSDEGMKMVWTINNEVYPDTKPFEVKKGEKVKVRLVNNSMDDSVHPMHLHGHFFQVLSKDGKPLKGSPIIKDTLNVKPGETYEVAFLADNPGNWLFHCHDLHHASNGMVTAIKYKGFEPSYKDTGKVENQPE</sequence>
<feature type="domain" description="Plastocyanin-like" evidence="6">
    <location>
        <begin position="382"/>
        <end position="489"/>
    </location>
</feature>
<keyword evidence="1" id="KW-0479">Metal-binding</keyword>
<dbReference type="AlphaFoldDB" id="A0A1W5ZZI1"/>
<dbReference type="Proteomes" id="UP000192527">
    <property type="component" value="Chromosome"/>
</dbReference>
<dbReference type="GO" id="GO:0016491">
    <property type="term" value="F:oxidoreductase activity"/>
    <property type="evidence" value="ECO:0007669"/>
    <property type="project" value="UniProtKB-KW"/>
</dbReference>
<evidence type="ECO:0000259" key="6">
    <source>
        <dbReference type="Pfam" id="PF07731"/>
    </source>
</evidence>
<proteinExistence type="predicted"/>
<dbReference type="CDD" id="cd04202">
    <property type="entry name" value="CuRO_D2_2dMcoN_like"/>
    <property type="match status" value="1"/>
</dbReference>
<evidence type="ECO:0000313" key="8">
    <source>
        <dbReference type="EMBL" id="ARI78637.1"/>
    </source>
</evidence>
<keyword evidence="3" id="KW-0186">Copper</keyword>
<evidence type="ECO:0000256" key="2">
    <source>
        <dbReference type="ARBA" id="ARBA00023002"/>
    </source>
</evidence>
<dbReference type="EMBL" id="CP020772">
    <property type="protein sequence ID" value="ARI78637.1"/>
    <property type="molecule type" value="Genomic_DNA"/>
</dbReference>
<dbReference type="STRING" id="402384.HM131_18105"/>
<evidence type="ECO:0000256" key="1">
    <source>
        <dbReference type="ARBA" id="ARBA00022723"/>
    </source>
</evidence>
<accession>A0A1W5ZZI1</accession>
<keyword evidence="2" id="KW-0560">Oxidoreductase</keyword>
<protein>
    <submittedName>
        <fullName evidence="8">Copper oxidase</fullName>
    </submittedName>
</protein>
<evidence type="ECO:0000256" key="4">
    <source>
        <dbReference type="SAM" id="SignalP"/>
    </source>
</evidence>
<dbReference type="Pfam" id="PF07732">
    <property type="entry name" value="Cu-oxidase_3"/>
    <property type="match status" value="1"/>
</dbReference>
<reference evidence="8 9" key="1">
    <citation type="submission" date="2017-04" db="EMBL/GenBank/DDBJ databases">
        <title>The whole genome sequencing and assembly of Halobacillus mangrovi strain.</title>
        <authorList>
            <person name="Lee S.-J."/>
            <person name="Park M.-K."/>
            <person name="Kim J.-Y."/>
            <person name="Lee Y.-J."/>
            <person name="Yi H."/>
            <person name="Bahn Y.-S."/>
            <person name="Kim J.F."/>
            <person name="Lee D.-W."/>
        </authorList>
    </citation>
    <scope>NUCLEOTIDE SEQUENCE [LARGE SCALE GENOMIC DNA]</scope>
    <source>
        <strain evidence="8 9">KTB 131</strain>
    </source>
</reference>
<keyword evidence="9" id="KW-1185">Reference proteome</keyword>
<evidence type="ECO:0000256" key="3">
    <source>
        <dbReference type="ARBA" id="ARBA00023008"/>
    </source>
</evidence>
<dbReference type="PROSITE" id="PS00079">
    <property type="entry name" value="MULTICOPPER_OXIDASE1"/>
    <property type="match status" value="1"/>
</dbReference>
<feature type="domain" description="Plastocyanin-like" evidence="7">
    <location>
        <begin position="57"/>
        <end position="171"/>
    </location>
</feature>
<evidence type="ECO:0000313" key="9">
    <source>
        <dbReference type="Proteomes" id="UP000192527"/>
    </source>
</evidence>
<dbReference type="OrthoDB" id="9757546at2"/>
<feature type="signal peptide" evidence="4">
    <location>
        <begin position="1"/>
        <end position="22"/>
    </location>
</feature>
<dbReference type="PANTHER" id="PTHR11709">
    <property type="entry name" value="MULTI-COPPER OXIDASE"/>
    <property type="match status" value="1"/>
</dbReference>
<feature type="domain" description="Plastocyanin-like" evidence="5">
    <location>
        <begin position="219"/>
        <end position="315"/>
    </location>
</feature>
<dbReference type="InterPro" id="IPR033138">
    <property type="entry name" value="Cu_oxidase_CS"/>
</dbReference>
<dbReference type="Pfam" id="PF07731">
    <property type="entry name" value="Cu-oxidase_2"/>
    <property type="match status" value="1"/>
</dbReference>
<gene>
    <name evidence="8" type="ORF">HM131_18105</name>
</gene>
<feature type="chain" id="PRO_5039124729" evidence="4">
    <location>
        <begin position="23"/>
        <end position="508"/>
    </location>
</feature>
<dbReference type="InterPro" id="IPR002355">
    <property type="entry name" value="Cu_oxidase_Cu_BS"/>
</dbReference>
<dbReference type="KEGG" id="hmn:HM131_18105"/>
<dbReference type="InterPro" id="IPR011707">
    <property type="entry name" value="Cu-oxidase-like_N"/>
</dbReference>
<name>A0A1W5ZZI1_9BACI</name>
<dbReference type="PROSITE" id="PS51257">
    <property type="entry name" value="PROKAR_LIPOPROTEIN"/>
    <property type="match status" value="1"/>
</dbReference>
<keyword evidence="4" id="KW-0732">Signal</keyword>
<dbReference type="CDD" id="cd13860">
    <property type="entry name" value="CuRO_1_2dMco_1"/>
    <property type="match status" value="1"/>
</dbReference>
<dbReference type="InterPro" id="IPR045087">
    <property type="entry name" value="Cu-oxidase_fam"/>
</dbReference>
<dbReference type="InterPro" id="IPR001117">
    <property type="entry name" value="Cu-oxidase_2nd"/>
</dbReference>
<dbReference type="InterPro" id="IPR008972">
    <property type="entry name" value="Cupredoxin"/>
</dbReference>
<organism evidence="8 9">
    <name type="scientific">Halobacillus mangrovi</name>
    <dbReference type="NCBI Taxonomy" id="402384"/>
    <lineage>
        <taxon>Bacteria</taxon>
        <taxon>Bacillati</taxon>
        <taxon>Bacillota</taxon>
        <taxon>Bacilli</taxon>
        <taxon>Bacillales</taxon>
        <taxon>Bacillaceae</taxon>
        <taxon>Halobacillus</taxon>
    </lineage>
</organism>
<dbReference type="Pfam" id="PF00394">
    <property type="entry name" value="Cu-oxidase"/>
    <property type="match status" value="1"/>
</dbReference>
<evidence type="ECO:0000259" key="7">
    <source>
        <dbReference type="Pfam" id="PF07732"/>
    </source>
</evidence>
<dbReference type="PANTHER" id="PTHR11709:SF394">
    <property type="entry name" value="FI03373P-RELATED"/>
    <property type="match status" value="1"/>
</dbReference>
<evidence type="ECO:0000259" key="5">
    <source>
        <dbReference type="Pfam" id="PF00394"/>
    </source>
</evidence>
<dbReference type="PROSITE" id="PS00080">
    <property type="entry name" value="MULTICOPPER_OXIDASE2"/>
    <property type="match status" value="1"/>
</dbReference>
<dbReference type="SUPFAM" id="SSF49503">
    <property type="entry name" value="Cupredoxins"/>
    <property type="match status" value="3"/>
</dbReference>
<dbReference type="Gene3D" id="2.60.40.420">
    <property type="entry name" value="Cupredoxins - blue copper proteins"/>
    <property type="match status" value="3"/>
</dbReference>
<dbReference type="InterPro" id="IPR011706">
    <property type="entry name" value="Cu-oxidase_C"/>
</dbReference>
<dbReference type="GO" id="GO:0005507">
    <property type="term" value="F:copper ion binding"/>
    <property type="evidence" value="ECO:0007669"/>
    <property type="project" value="InterPro"/>
</dbReference>